<dbReference type="CDD" id="cd00312">
    <property type="entry name" value="Esterase_lipase"/>
    <property type="match status" value="1"/>
</dbReference>
<dbReference type="OrthoDB" id="6846267at2759"/>
<evidence type="ECO:0000256" key="4">
    <source>
        <dbReference type="ARBA" id="ARBA00022525"/>
    </source>
</evidence>
<keyword evidence="6" id="KW-1015">Disulfide bond</keyword>
<dbReference type="Pfam" id="PF00135">
    <property type="entry name" value="COesterase"/>
    <property type="match status" value="2"/>
</dbReference>
<comment type="similarity">
    <text evidence="2">Belongs to the type-B carboxylesterase/lipase family.</text>
</comment>
<feature type="domain" description="Carboxylesterase type B" evidence="10">
    <location>
        <begin position="342"/>
        <end position="849"/>
    </location>
</feature>
<keyword evidence="9" id="KW-0732">Signal</keyword>
<dbReference type="EMBL" id="LSRL02000069">
    <property type="protein sequence ID" value="TDG45860.1"/>
    <property type="molecule type" value="Genomic_DNA"/>
</dbReference>
<evidence type="ECO:0000256" key="3">
    <source>
        <dbReference type="ARBA" id="ARBA00022487"/>
    </source>
</evidence>
<dbReference type="STRING" id="7232.A0A484BCX4"/>
<evidence type="ECO:0000313" key="11">
    <source>
        <dbReference type="EMBL" id="TDG45860.1"/>
    </source>
</evidence>
<dbReference type="PROSITE" id="PS00122">
    <property type="entry name" value="CARBOXYLESTERASE_B_1"/>
    <property type="match status" value="2"/>
</dbReference>
<dbReference type="PROSITE" id="PS00941">
    <property type="entry name" value="CARBOXYLESTERASE_B_2"/>
    <property type="match status" value="2"/>
</dbReference>
<keyword evidence="7" id="KW-0325">Glycoprotein</keyword>
<dbReference type="InterPro" id="IPR002018">
    <property type="entry name" value="CarbesteraseB"/>
</dbReference>
<dbReference type="InterPro" id="IPR019826">
    <property type="entry name" value="Carboxylesterase_B_AS"/>
</dbReference>
<evidence type="ECO:0000256" key="7">
    <source>
        <dbReference type="ARBA" id="ARBA00023180"/>
    </source>
</evidence>
<dbReference type="AlphaFoldDB" id="A0A484BCX4"/>
<dbReference type="Gene3D" id="3.40.50.1820">
    <property type="entry name" value="alpha/beta hydrolase"/>
    <property type="match status" value="2"/>
</dbReference>
<evidence type="ECO:0000259" key="10">
    <source>
        <dbReference type="Pfam" id="PF00135"/>
    </source>
</evidence>
<evidence type="ECO:0000256" key="5">
    <source>
        <dbReference type="ARBA" id="ARBA00022801"/>
    </source>
</evidence>
<organism evidence="11 12">
    <name type="scientific">Drosophila navojoa</name>
    <name type="common">Fruit fly</name>
    <dbReference type="NCBI Taxonomy" id="7232"/>
    <lineage>
        <taxon>Eukaryota</taxon>
        <taxon>Metazoa</taxon>
        <taxon>Ecdysozoa</taxon>
        <taxon>Arthropoda</taxon>
        <taxon>Hexapoda</taxon>
        <taxon>Insecta</taxon>
        <taxon>Pterygota</taxon>
        <taxon>Neoptera</taxon>
        <taxon>Endopterygota</taxon>
        <taxon>Diptera</taxon>
        <taxon>Brachycera</taxon>
        <taxon>Muscomorpha</taxon>
        <taxon>Ephydroidea</taxon>
        <taxon>Drosophilidae</taxon>
        <taxon>Drosophila</taxon>
    </lineage>
</organism>
<reference evidence="11 12" key="1">
    <citation type="journal article" date="2019" name="J. Hered.">
        <title>An Improved Genome Assembly for Drosophila navojoa, the Basal Species in the mojavensis Cluster.</title>
        <authorList>
            <person name="Vanderlinde T."/>
            <person name="Dupim E.G."/>
            <person name="Nazario-Yepiz N.O."/>
            <person name="Carvalho A.B."/>
        </authorList>
    </citation>
    <scope>NUCLEOTIDE SEQUENCE [LARGE SCALE GENOMIC DNA]</scope>
    <source>
        <strain evidence="11">Navoj_Jal97</strain>
        <tissue evidence="11">Whole organism</tissue>
    </source>
</reference>
<dbReference type="GO" id="GO:0106435">
    <property type="term" value="F:carboxylesterase activity"/>
    <property type="evidence" value="ECO:0007669"/>
    <property type="project" value="UniProtKB-EC"/>
</dbReference>
<proteinExistence type="inferred from homology"/>
<evidence type="ECO:0000256" key="1">
    <source>
        <dbReference type="ARBA" id="ARBA00004613"/>
    </source>
</evidence>
<keyword evidence="12" id="KW-1185">Reference proteome</keyword>
<dbReference type="EC" id="3.1.1.1" evidence="8"/>
<dbReference type="InterPro" id="IPR029058">
    <property type="entry name" value="AB_hydrolase_fold"/>
</dbReference>
<feature type="domain" description="Carboxylesterase type B" evidence="10">
    <location>
        <begin position="26"/>
        <end position="319"/>
    </location>
</feature>
<dbReference type="OMA" id="NIMLMGH"/>
<evidence type="ECO:0000256" key="9">
    <source>
        <dbReference type="SAM" id="SignalP"/>
    </source>
</evidence>
<feature type="chain" id="PRO_5019825225" description="carboxylesterase" evidence="9">
    <location>
        <begin position="24"/>
        <end position="858"/>
    </location>
</feature>
<evidence type="ECO:0000313" key="12">
    <source>
        <dbReference type="Proteomes" id="UP000295192"/>
    </source>
</evidence>
<dbReference type="PANTHER" id="PTHR43142:SF1">
    <property type="entry name" value="CARBOXYLIC ESTER HYDROLASE"/>
    <property type="match status" value="1"/>
</dbReference>
<dbReference type="PANTHER" id="PTHR43142">
    <property type="entry name" value="CARBOXYLIC ESTER HYDROLASE"/>
    <property type="match status" value="1"/>
</dbReference>
<accession>A0A484BCX4</accession>
<comment type="subcellular location">
    <subcellularLocation>
        <location evidence="1">Secreted</location>
    </subcellularLocation>
</comment>
<feature type="signal peptide" evidence="9">
    <location>
        <begin position="1"/>
        <end position="23"/>
    </location>
</feature>
<evidence type="ECO:0000256" key="6">
    <source>
        <dbReference type="ARBA" id="ARBA00023157"/>
    </source>
</evidence>
<evidence type="ECO:0000256" key="8">
    <source>
        <dbReference type="ARBA" id="ARBA00039155"/>
    </source>
</evidence>
<sequence>MSRLTLTIGWLCLCLMRPDVAWADPLLVEISNGQLRGRDRGDYHSFESIPYAEPPINNLRFEAPKPYKRQWSEVFDATKAPELCLQFTLLPHGTIVGKEDCLTVSVYRPKNASRSSFPVMAYIHGGAFMFGGPIEYGHDFIMSTGNFILVKISYRLGPLGFLSTGDADLSGNFGLKDQRLALQWIKENIASFGGEPENIMLMGHSAGGASVHYQLLYGGLEGLVKVAVSLSGTALCPWATQSDERQKALKLGHALECNVNGNSLELKHCLQSKDPRDIVGAVEHFMVFGYVPFAPFGPVIEAPDTVEPFVTQHPVELNAPNSSLGWLCLCLMRPDVAWADPLLVEISNGQLRGRDRGDYHSFESIPYAEPPIGNLRFEAPKPYKRQWSEVFDATKAPEFCLQFSLFLQGAIVGKEDCLTVSVYRPKNASRSSFPVMAYIHGGAFMFGGVMEYGQELIMSAGNFILVKISYRLGPLGFLSTGDSDLSGNFGLKDQRLALQWIKENIASFGGEPENIMLMGHSAGGASVHYQLLYGGLEGLVKVAVSLSGTALCPWATQSDERQKALKLGHALECNVNGNSLELKHCLQSKDPRDIVGAVEHFMVFGYVPFAPFGPVIESPDTVEPFVTQHPVEVMKGGKYLQIPWLLTYTVEEGGFNAAIFLEKDDEDDRELIEVLNMRWNELAPDLLFYRHITNNTEDLNRYSQELKYQYLGDRNFSFDSYLDLQRMFTDILFRNPIQRTLELTRSQRKSPFYCYAYDNPPDFGLGNWLSGRTDISLGTLHCDDLYLMLNSVVHANLRSDEQIISKNLLQMLLDFVESDKGQLSYDTCQFKDIAGQDKLELVYITREGCENRQVEKIP</sequence>
<dbReference type="SUPFAM" id="SSF53474">
    <property type="entry name" value="alpha/beta-Hydrolases"/>
    <property type="match status" value="2"/>
</dbReference>
<evidence type="ECO:0000256" key="2">
    <source>
        <dbReference type="ARBA" id="ARBA00005964"/>
    </source>
</evidence>
<keyword evidence="5" id="KW-0378">Hydrolase</keyword>
<name>A0A484BCX4_DRONA</name>
<keyword evidence="3" id="KW-0719">Serine esterase</keyword>
<keyword evidence="4" id="KW-0964">Secreted</keyword>
<dbReference type="GO" id="GO:0005576">
    <property type="term" value="C:extracellular region"/>
    <property type="evidence" value="ECO:0007669"/>
    <property type="project" value="UniProtKB-SubCell"/>
</dbReference>
<comment type="caution">
    <text evidence="11">The sequence shown here is derived from an EMBL/GenBank/DDBJ whole genome shotgun (WGS) entry which is preliminary data.</text>
</comment>
<gene>
    <name evidence="11" type="ORF">AWZ03_007715</name>
</gene>
<dbReference type="Proteomes" id="UP000295192">
    <property type="component" value="Unassembled WGS sequence"/>
</dbReference>
<dbReference type="InterPro" id="IPR019819">
    <property type="entry name" value="Carboxylesterase_B_CS"/>
</dbReference>
<protein>
    <recommendedName>
        <fullName evidence="8">carboxylesterase</fullName>
        <ecNumber evidence="8">3.1.1.1</ecNumber>
    </recommendedName>
</protein>